<keyword evidence="1" id="KW-0472">Membrane</keyword>
<feature type="transmembrane region" description="Helical" evidence="1">
    <location>
        <begin position="39"/>
        <end position="60"/>
    </location>
</feature>
<organism evidence="2 3">
    <name type="scientific">Antrihabitans cavernicola</name>
    <dbReference type="NCBI Taxonomy" id="2495913"/>
    <lineage>
        <taxon>Bacteria</taxon>
        <taxon>Bacillati</taxon>
        <taxon>Actinomycetota</taxon>
        <taxon>Actinomycetes</taxon>
        <taxon>Mycobacteriales</taxon>
        <taxon>Nocardiaceae</taxon>
        <taxon>Antrihabitans</taxon>
    </lineage>
</organism>
<evidence type="ECO:0000313" key="2">
    <source>
        <dbReference type="EMBL" id="KAA0021091.1"/>
    </source>
</evidence>
<dbReference type="Proteomes" id="UP000322244">
    <property type="component" value="Unassembled WGS sequence"/>
</dbReference>
<reference evidence="2 3" key="1">
    <citation type="submission" date="2019-07" db="EMBL/GenBank/DDBJ databases">
        <title>Rhodococcus cavernicolus sp. nov., isolated from a cave.</title>
        <authorList>
            <person name="Lee S.D."/>
        </authorList>
    </citation>
    <scope>NUCLEOTIDE SEQUENCE [LARGE SCALE GENOMIC DNA]</scope>
    <source>
        <strain evidence="2 3">C1-24</strain>
    </source>
</reference>
<feature type="transmembrane region" description="Helical" evidence="1">
    <location>
        <begin position="116"/>
        <end position="137"/>
    </location>
</feature>
<protein>
    <recommendedName>
        <fullName evidence="4">DUF998 domain-containing protein</fullName>
    </recommendedName>
</protein>
<name>A0A5A7SA53_9NOCA</name>
<sequence>MRTSTLFGFAGVMFAVYPILRPYSSETGMAGAEAFGSPLWVAAHTCAMLGFIALGLGMLYARGAGLPNTAVISTWIGIGLVLPYYGAEAFALNAIGRSAVDASNPALLDLASSIRYSAVQMTMFGVGLVLIAIGTVAFARQHRYARVLAVGFVLFLPQFFAPPELRIAHGILILVGSLLVARAVRVRRMAVAV</sequence>
<dbReference type="AlphaFoldDB" id="A0A5A7SA53"/>
<gene>
    <name evidence="2" type="ORF">FOY51_20960</name>
</gene>
<dbReference type="OrthoDB" id="8224664at2"/>
<feature type="transmembrane region" description="Helical" evidence="1">
    <location>
        <begin position="144"/>
        <end position="161"/>
    </location>
</feature>
<keyword evidence="1" id="KW-1133">Transmembrane helix</keyword>
<evidence type="ECO:0000313" key="3">
    <source>
        <dbReference type="Proteomes" id="UP000322244"/>
    </source>
</evidence>
<feature type="transmembrane region" description="Helical" evidence="1">
    <location>
        <begin position="167"/>
        <end position="184"/>
    </location>
</feature>
<proteinExistence type="predicted"/>
<dbReference type="RefSeq" id="WP_149432210.1">
    <property type="nucleotide sequence ID" value="NZ_VLNY01000012.1"/>
</dbReference>
<keyword evidence="1" id="KW-0812">Transmembrane</keyword>
<keyword evidence="3" id="KW-1185">Reference proteome</keyword>
<dbReference type="EMBL" id="VLNY01000012">
    <property type="protein sequence ID" value="KAA0021091.1"/>
    <property type="molecule type" value="Genomic_DNA"/>
</dbReference>
<feature type="transmembrane region" description="Helical" evidence="1">
    <location>
        <begin position="72"/>
        <end position="96"/>
    </location>
</feature>
<comment type="caution">
    <text evidence="2">The sequence shown here is derived from an EMBL/GenBank/DDBJ whole genome shotgun (WGS) entry which is preliminary data.</text>
</comment>
<evidence type="ECO:0000256" key="1">
    <source>
        <dbReference type="SAM" id="Phobius"/>
    </source>
</evidence>
<accession>A0A5A7SA53</accession>
<evidence type="ECO:0008006" key="4">
    <source>
        <dbReference type="Google" id="ProtNLM"/>
    </source>
</evidence>